<reference evidence="9" key="1">
    <citation type="journal article" date="2006" name="Plant Cell">
        <title>The cauliflower Or gene encodes a DnaJ cysteine-rich domain-containing protein that mediates high levels of beta-carotene accumulation.</title>
        <authorList>
            <person name="Lu S."/>
            <person name="Van Eck J."/>
            <person name="Zhou X."/>
            <person name="Lopez A.B."/>
            <person name="O'Halloran D.M."/>
            <person name="Cosman K.M."/>
            <person name="Conlin B.J."/>
            <person name="Paolillo D.J."/>
            <person name="Garvin D.F."/>
            <person name="Vrebalov J."/>
            <person name="Kochian L.V."/>
            <person name="Kupper H."/>
            <person name="Earle E.D."/>
            <person name="Cao J."/>
            <person name="Li L."/>
        </authorList>
    </citation>
    <scope>NUCLEOTIDE SEQUENCE</scope>
</reference>
<dbReference type="InterPro" id="IPR036875">
    <property type="entry name" value="Znf_CCHC_sf"/>
</dbReference>
<dbReference type="Gene3D" id="4.10.60.10">
    <property type="entry name" value="Zinc finger, CCHC-type"/>
    <property type="match status" value="1"/>
</dbReference>
<feature type="domain" description="CCHC-type" evidence="7">
    <location>
        <begin position="139"/>
        <end position="154"/>
    </location>
</feature>
<dbReference type="InterPro" id="IPR039537">
    <property type="entry name" value="Retrotran_Ty1/copia-like"/>
</dbReference>
<proteinExistence type="predicted"/>
<dbReference type="SUPFAM" id="SSF56672">
    <property type="entry name" value="DNA/RNA polymerases"/>
    <property type="match status" value="1"/>
</dbReference>
<accession>A2T1U5</accession>
<dbReference type="PANTHER" id="PTHR42648">
    <property type="entry name" value="TRANSPOSASE, PUTATIVE-RELATED"/>
    <property type="match status" value="1"/>
</dbReference>
<evidence type="ECO:0000256" key="1">
    <source>
        <dbReference type="ARBA" id="ARBA00022670"/>
    </source>
</evidence>
<evidence type="ECO:0000259" key="7">
    <source>
        <dbReference type="PROSITE" id="PS50158"/>
    </source>
</evidence>
<evidence type="ECO:0000256" key="3">
    <source>
        <dbReference type="ARBA" id="ARBA00022750"/>
    </source>
</evidence>
<dbReference type="InterPro" id="IPR043502">
    <property type="entry name" value="DNA/RNA_pol_sf"/>
</dbReference>
<dbReference type="GO" id="GO:0006508">
    <property type="term" value="P:proteolysis"/>
    <property type="evidence" value="ECO:0007669"/>
    <property type="project" value="UniProtKB-KW"/>
</dbReference>
<dbReference type="InterPro" id="IPR012337">
    <property type="entry name" value="RNaseH-like_sf"/>
</dbReference>
<dbReference type="Gene3D" id="3.30.420.10">
    <property type="entry name" value="Ribonuclease H-like superfamily/Ribonuclease H"/>
    <property type="match status" value="1"/>
</dbReference>
<dbReference type="GO" id="GO:0015074">
    <property type="term" value="P:DNA integration"/>
    <property type="evidence" value="ECO:0007669"/>
    <property type="project" value="InterPro"/>
</dbReference>
<dbReference type="AlphaFoldDB" id="A2T1U5"/>
<feature type="compositionally biased region" description="Basic and acidic residues" evidence="6">
    <location>
        <begin position="80"/>
        <end position="92"/>
    </location>
</feature>
<dbReference type="InterPro" id="IPR013103">
    <property type="entry name" value="RVT_2"/>
</dbReference>
<sequence>MKDTDSIDTFSGKLSEFAGTVASLGHTIEEAKLVKKFLSCLPSKFLQLSATLEQVLDLNNTRYEDVVGRLKAFEERLRGEERMRGEKLEDNGKLLYSDHGTKGRGRGSNRGRGNRGRGRGSSNGGERNKEKKDYSQIECFHCHKKGHFASVCPEKNDDHQLNKAETEVAEAALYMHEVVFLNEESVMPKKLEQNKTDDGNWYLDNGASNHMTGDKSFFSELNESIKGRVKFGDGSCVKINGKGSIIFEAKTGEQKLLTNIYYIPELRSNILSLGQATEQGCDVRMKDNYLTLRDPSGRLLVKVLRSPNRLYKVSLKVGKPSCLLTKINEEPWRWHARLGHINFKTIKDMAKLEMVRGLPEINEEKKLCESCLVGKQTRNSFPSATPHRSSQVLELLHADLCGPISPSTLAQNRYIFVIIDDNTRYMWSILLKEKSEVFEKFKTFKALVEKEVNKVIVTLRTDRGGEFTSRDFQDYCNNNGIRRHLTAPYTPQQNGVVERRNRTLMEMTRSMLKAMNVPNYMWGEAVRHATYLINRVPTRALKNQTPYESFKGRKPSIGHIRVFGCLAYAKLDAALLKKLDDRSQTLVHLGIEPGSKAYRLYNPSTRRIVVSRDVKFDEKACWNWNETDKGNQEESGKFHMTWGSSIDEGNGPFVIGSHQEENIATETEQQEETTEPTPEVDHVEPRRSSREVKLPKHLEDYILLAEIECELLLCSINDEPSTYQEAKIHVRWTKACEDEIDSINRNQTWKLVDKPHGVKVIGLKWIFKIKRNADGSINKFKARLVAKGYVQEHGIDFEEVFAPVARIESIRLLISLASAKGWELHHLDVKTAFLHGELNEEVYVTQPEGFEKKGEEHKVFKLSKALYGLRQAPRAWNTKLDRVLKSLRFKKCMKESSVYRREEGDKLLIIAIYVDDLFVTGNSTKIIKEFKTAMSHKFEMSDLGLLTYYLGIEVKQSTRGITIKQEAYAKRIMEESGMADCNPNCIPMEFGLQFSKALDEPEIDATQYRRKIGCLRYLMHTRPDMAYSVGILSRYMQSPRESHGNALKQVLRYLQGTLGHGLEFKRGSTQKLVGYSDSSHNTDPDDGRSTTGHLFCLGNTPITWCSQKQDTVALSSCEAEFMAATEAAKQAIWLQELLSEVTGGETEKTLILVDNKSAISLAKNPVFHRRSKHIHKRFHFIRECVERNLIDVEHVPGTEQKADILTKALAKIKFKEMRSMIEVQNLSENGLKLKRENVG</sequence>
<evidence type="ECO:0000313" key="9">
    <source>
        <dbReference type="EMBL" id="ABH07409.1"/>
    </source>
</evidence>
<dbReference type="InterPro" id="IPR054722">
    <property type="entry name" value="PolX-like_BBD"/>
</dbReference>
<dbReference type="InterPro" id="IPR001584">
    <property type="entry name" value="Integrase_cat-core"/>
</dbReference>
<keyword evidence="3" id="KW-0064">Aspartyl protease</keyword>
<feature type="region of interest" description="Disordered" evidence="6">
    <location>
        <begin position="665"/>
        <end position="688"/>
    </location>
</feature>
<keyword evidence="2" id="KW-0479">Metal-binding</keyword>
<dbReference type="SUPFAM" id="SSF53098">
    <property type="entry name" value="Ribonuclease H-like"/>
    <property type="match status" value="1"/>
</dbReference>
<dbReference type="Pfam" id="PF25597">
    <property type="entry name" value="SH3_retrovirus"/>
    <property type="match status" value="1"/>
</dbReference>
<dbReference type="EMBL" id="DQ482460">
    <property type="protein sequence ID" value="ABH07409.1"/>
    <property type="molecule type" value="Genomic_DNA"/>
</dbReference>
<evidence type="ECO:0000256" key="4">
    <source>
        <dbReference type="ARBA" id="ARBA00022801"/>
    </source>
</evidence>
<dbReference type="GO" id="GO:0008270">
    <property type="term" value="F:zinc ion binding"/>
    <property type="evidence" value="ECO:0007669"/>
    <property type="project" value="UniProtKB-KW"/>
</dbReference>
<feature type="compositionally biased region" description="Basic residues" evidence="6">
    <location>
        <begin position="102"/>
        <end position="118"/>
    </location>
</feature>
<dbReference type="SUPFAM" id="SSF57756">
    <property type="entry name" value="Retrovirus zinc finger-like domains"/>
    <property type="match status" value="1"/>
</dbReference>
<feature type="domain" description="Integrase catalytic" evidence="8">
    <location>
        <begin position="382"/>
        <end position="554"/>
    </location>
</feature>
<keyword evidence="5" id="KW-0862">Zinc</keyword>
<dbReference type="InterPro" id="IPR057670">
    <property type="entry name" value="SH3_retrovirus"/>
</dbReference>
<dbReference type="PROSITE" id="PS50158">
    <property type="entry name" value="ZF_CCHC"/>
    <property type="match status" value="1"/>
</dbReference>
<protein>
    <submittedName>
        <fullName evidence="9">Putative pol polyprotein</fullName>
    </submittedName>
</protein>
<dbReference type="PROSITE" id="PS50994">
    <property type="entry name" value="INTEGRASE"/>
    <property type="match status" value="1"/>
</dbReference>
<evidence type="ECO:0000256" key="6">
    <source>
        <dbReference type="SAM" id="MobiDB-lite"/>
    </source>
</evidence>
<dbReference type="PANTHER" id="PTHR42648:SF25">
    <property type="entry name" value="RNA-DIRECTED DNA POLYMERASE"/>
    <property type="match status" value="1"/>
</dbReference>
<evidence type="ECO:0000256" key="2">
    <source>
        <dbReference type="ARBA" id="ARBA00022723"/>
    </source>
</evidence>
<dbReference type="GO" id="GO:0003676">
    <property type="term" value="F:nucleic acid binding"/>
    <property type="evidence" value="ECO:0007669"/>
    <property type="project" value="InterPro"/>
</dbReference>
<dbReference type="Pfam" id="PF00665">
    <property type="entry name" value="rve"/>
    <property type="match status" value="1"/>
</dbReference>
<keyword evidence="1" id="KW-0645">Protease</keyword>
<dbReference type="Pfam" id="PF22936">
    <property type="entry name" value="Pol_BBD"/>
    <property type="match status" value="1"/>
</dbReference>
<dbReference type="Pfam" id="PF13976">
    <property type="entry name" value="gag_pre-integrs"/>
    <property type="match status" value="1"/>
</dbReference>
<feature type="compositionally biased region" description="Basic and acidic residues" evidence="6">
    <location>
        <begin position="679"/>
        <end position="688"/>
    </location>
</feature>
<dbReference type="CDD" id="cd09272">
    <property type="entry name" value="RNase_HI_RT_Ty1"/>
    <property type="match status" value="1"/>
</dbReference>
<dbReference type="InterPro" id="IPR001878">
    <property type="entry name" value="Znf_CCHC"/>
</dbReference>
<dbReference type="InterPro" id="IPR025724">
    <property type="entry name" value="GAG-pre-integrase_dom"/>
</dbReference>
<evidence type="ECO:0000256" key="5">
    <source>
        <dbReference type="PROSITE-ProRule" id="PRU00047"/>
    </source>
</evidence>
<dbReference type="GO" id="GO:0004190">
    <property type="term" value="F:aspartic-type endopeptidase activity"/>
    <property type="evidence" value="ECO:0007669"/>
    <property type="project" value="UniProtKB-KW"/>
</dbReference>
<dbReference type="SMART" id="SM00343">
    <property type="entry name" value="ZnF_C2HC"/>
    <property type="match status" value="1"/>
</dbReference>
<organism evidence="9">
    <name type="scientific">Brassica oleracea var. botrytis</name>
    <name type="common">Cauliflower</name>
    <dbReference type="NCBI Taxonomy" id="3715"/>
    <lineage>
        <taxon>Eukaryota</taxon>
        <taxon>Viridiplantae</taxon>
        <taxon>Streptophyta</taxon>
        <taxon>Embryophyta</taxon>
        <taxon>Tracheophyta</taxon>
        <taxon>Spermatophyta</taxon>
        <taxon>Magnoliopsida</taxon>
        <taxon>eudicotyledons</taxon>
        <taxon>Gunneridae</taxon>
        <taxon>Pentapetalae</taxon>
        <taxon>rosids</taxon>
        <taxon>malvids</taxon>
        <taxon>Brassicales</taxon>
        <taxon>Brassicaceae</taxon>
        <taxon>Brassiceae</taxon>
        <taxon>Brassica</taxon>
    </lineage>
</organism>
<keyword evidence="4" id="KW-0378">Hydrolase</keyword>
<feature type="region of interest" description="Disordered" evidence="6">
    <location>
        <begin position="80"/>
        <end position="130"/>
    </location>
</feature>
<dbReference type="InterPro" id="IPR036397">
    <property type="entry name" value="RNaseH_sf"/>
</dbReference>
<dbReference type="Pfam" id="PF07727">
    <property type="entry name" value="RVT_2"/>
    <property type="match status" value="1"/>
</dbReference>
<evidence type="ECO:0000259" key="8">
    <source>
        <dbReference type="PROSITE" id="PS50994"/>
    </source>
</evidence>
<name>A2T1U5_BRAOB</name>
<keyword evidence="5" id="KW-0863">Zinc-finger</keyword>